<protein>
    <submittedName>
        <fullName evidence="2">Uncharacterized protein</fullName>
    </submittedName>
</protein>
<dbReference type="OrthoDB" id="3562657at2759"/>
<keyword evidence="3" id="KW-1185">Reference proteome</keyword>
<evidence type="ECO:0000256" key="1">
    <source>
        <dbReference type="SAM" id="MobiDB-lite"/>
    </source>
</evidence>
<dbReference type="GeneID" id="54481395"/>
<organism evidence="2 3">
    <name type="scientific">Pseudovirgaria hyperparasitica</name>
    <dbReference type="NCBI Taxonomy" id="470096"/>
    <lineage>
        <taxon>Eukaryota</taxon>
        <taxon>Fungi</taxon>
        <taxon>Dikarya</taxon>
        <taxon>Ascomycota</taxon>
        <taxon>Pezizomycotina</taxon>
        <taxon>Dothideomycetes</taxon>
        <taxon>Dothideomycetes incertae sedis</taxon>
        <taxon>Acrospermales</taxon>
        <taxon>Acrospermaceae</taxon>
        <taxon>Pseudovirgaria</taxon>
    </lineage>
</organism>
<evidence type="ECO:0000313" key="3">
    <source>
        <dbReference type="Proteomes" id="UP000799437"/>
    </source>
</evidence>
<dbReference type="Proteomes" id="UP000799437">
    <property type="component" value="Unassembled WGS sequence"/>
</dbReference>
<proteinExistence type="predicted"/>
<name>A0A6A6VSB7_9PEZI</name>
<feature type="region of interest" description="Disordered" evidence="1">
    <location>
        <begin position="21"/>
        <end position="49"/>
    </location>
</feature>
<reference evidence="2" key="1">
    <citation type="journal article" date="2020" name="Stud. Mycol.">
        <title>101 Dothideomycetes genomes: a test case for predicting lifestyles and emergence of pathogens.</title>
        <authorList>
            <person name="Haridas S."/>
            <person name="Albert R."/>
            <person name="Binder M."/>
            <person name="Bloem J."/>
            <person name="Labutti K."/>
            <person name="Salamov A."/>
            <person name="Andreopoulos B."/>
            <person name="Baker S."/>
            <person name="Barry K."/>
            <person name="Bills G."/>
            <person name="Bluhm B."/>
            <person name="Cannon C."/>
            <person name="Castanera R."/>
            <person name="Culley D."/>
            <person name="Daum C."/>
            <person name="Ezra D."/>
            <person name="Gonzalez J."/>
            <person name="Henrissat B."/>
            <person name="Kuo A."/>
            <person name="Liang C."/>
            <person name="Lipzen A."/>
            <person name="Lutzoni F."/>
            <person name="Magnuson J."/>
            <person name="Mondo S."/>
            <person name="Nolan M."/>
            <person name="Ohm R."/>
            <person name="Pangilinan J."/>
            <person name="Park H.-J."/>
            <person name="Ramirez L."/>
            <person name="Alfaro M."/>
            <person name="Sun H."/>
            <person name="Tritt A."/>
            <person name="Yoshinaga Y."/>
            <person name="Zwiers L.-H."/>
            <person name="Turgeon B."/>
            <person name="Goodwin S."/>
            <person name="Spatafora J."/>
            <person name="Crous P."/>
            <person name="Grigoriev I."/>
        </authorList>
    </citation>
    <scope>NUCLEOTIDE SEQUENCE</scope>
    <source>
        <strain evidence="2">CBS 121739</strain>
    </source>
</reference>
<dbReference type="AlphaFoldDB" id="A0A6A6VSB7"/>
<accession>A0A6A6VSB7</accession>
<evidence type="ECO:0000313" key="2">
    <source>
        <dbReference type="EMBL" id="KAF2752676.1"/>
    </source>
</evidence>
<gene>
    <name evidence="2" type="ORF">EJ05DRAFT_269341</name>
</gene>
<feature type="compositionally biased region" description="Basic residues" evidence="1">
    <location>
        <begin position="30"/>
        <end position="40"/>
    </location>
</feature>
<dbReference type="EMBL" id="ML996600">
    <property type="protein sequence ID" value="KAF2752676.1"/>
    <property type="molecule type" value="Genomic_DNA"/>
</dbReference>
<sequence>MASSCSISLLAPSFPIKIVPYDPLAPKPNPKSKSKAKAKIKTAEHNHSETVSFKDRGEWFDIDDFPMPDSNASLSLNPGVHPRFEVAVPSGSPHQDVVGGVGAAFLPDEPEHCQSGQESLDDGGTGNATDVTKTNSATNELLGRSPEFPLNLEGDVAEDHSIMHVEPSDRASDYQANGYNEAAGTEGYHAIQYSDPDTVGMRALSVEDMEVVRHSE</sequence>
<dbReference type="RefSeq" id="XP_033595127.1">
    <property type="nucleotide sequence ID" value="XM_033740341.1"/>
</dbReference>